<dbReference type="OrthoDB" id="1921208at2759"/>
<dbReference type="GO" id="GO:0030145">
    <property type="term" value="F:manganese ion binding"/>
    <property type="evidence" value="ECO:0007669"/>
    <property type="project" value="InterPro"/>
</dbReference>
<evidence type="ECO:0000256" key="3">
    <source>
        <dbReference type="ARBA" id="ARBA00022525"/>
    </source>
</evidence>
<dbReference type="InterPro" id="IPR019780">
    <property type="entry name" value="Germin_Mn-BS"/>
</dbReference>
<protein>
    <submittedName>
        <fullName evidence="8">Spherulin-1B</fullName>
    </submittedName>
</protein>
<gene>
    <name evidence="8" type="ORF">AB675_11980</name>
</gene>
<proteinExistence type="inferred from homology"/>
<dbReference type="PRINTS" id="PR00325">
    <property type="entry name" value="GERMIN"/>
</dbReference>
<dbReference type="Gene3D" id="2.60.120.10">
    <property type="entry name" value="Jelly Rolls"/>
    <property type="match status" value="1"/>
</dbReference>
<dbReference type="GeneID" id="28732755"/>
<evidence type="ECO:0000256" key="2">
    <source>
        <dbReference type="ARBA" id="ARBA00007456"/>
    </source>
</evidence>
<evidence type="ECO:0000256" key="1">
    <source>
        <dbReference type="ARBA" id="ARBA00004613"/>
    </source>
</evidence>
<dbReference type="PANTHER" id="PTHR31238">
    <property type="entry name" value="GERMIN-LIKE PROTEIN SUBFAMILY 3 MEMBER 3"/>
    <property type="match status" value="1"/>
</dbReference>
<dbReference type="InterPro" id="IPR001929">
    <property type="entry name" value="Germin"/>
</dbReference>
<dbReference type="InterPro" id="IPR014710">
    <property type="entry name" value="RmlC-like_jellyroll"/>
</dbReference>
<comment type="subcellular location">
    <subcellularLocation>
        <location evidence="1">Secreted</location>
    </subcellularLocation>
</comment>
<dbReference type="InterPro" id="IPR006045">
    <property type="entry name" value="Cupin_1"/>
</dbReference>
<dbReference type="AlphaFoldDB" id="A0A0N0NKX5"/>
<dbReference type="PROSITE" id="PS00725">
    <property type="entry name" value="GERMIN"/>
    <property type="match status" value="1"/>
</dbReference>
<evidence type="ECO:0000256" key="5">
    <source>
        <dbReference type="ARBA" id="ARBA00023211"/>
    </source>
</evidence>
<evidence type="ECO:0000313" key="8">
    <source>
        <dbReference type="EMBL" id="KPI38349.1"/>
    </source>
</evidence>
<organism evidence="8 9">
    <name type="scientific">Cyphellophora attinorum</name>
    <dbReference type="NCBI Taxonomy" id="1664694"/>
    <lineage>
        <taxon>Eukaryota</taxon>
        <taxon>Fungi</taxon>
        <taxon>Dikarya</taxon>
        <taxon>Ascomycota</taxon>
        <taxon>Pezizomycotina</taxon>
        <taxon>Eurotiomycetes</taxon>
        <taxon>Chaetothyriomycetidae</taxon>
        <taxon>Chaetothyriales</taxon>
        <taxon>Cyphellophoraceae</taxon>
        <taxon>Cyphellophora</taxon>
    </lineage>
</organism>
<name>A0A0N0NKX5_9EURO</name>
<keyword evidence="5" id="KW-0464">Manganese</keyword>
<evidence type="ECO:0000256" key="6">
    <source>
        <dbReference type="SAM" id="MobiDB-lite"/>
    </source>
</evidence>
<dbReference type="SUPFAM" id="SSF51182">
    <property type="entry name" value="RmlC-like cupins"/>
    <property type="match status" value="1"/>
</dbReference>
<evidence type="ECO:0000259" key="7">
    <source>
        <dbReference type="SMART" id="SM00835"/>
    </source>
</evidence>
<dbReference type="Pfam" id="PF00190">
    <property type="entry name" value="Cupin_1"/>
    <property type="match status" value="1"/>
</dbReference>
<feature type="domain" description="Cupin type-1" evidence="7">
    <location>
        <begin position="41"/>
        <end position="193"/>
    </location>
</feature>
<keyword evidence="4" id="KW-0479">Metal-binding</keyword>
<comment type="caution">
    <text evidence="8">The sequence shown here is derived from an EMBL/GenBank/DDBJ whole genome shotgun (WGS) entry which is preliminary data.</text>
</comment>
<feature type="region of interest" description="Disordered" evidence="6">
    <location>
        <begin position="37"/>
        <end position="60"/>
    </location>
</feature>
<dbReference type="InterPro" id="IPR011051">
    <property type="entry name" value="RmlC_Cupin_sf"/>
</dbReference>
<keyword evidence="3" id="KW-0964">Secreted</keyword>
<keyword evidence="9" id="KW-1185">Reference proteome</keyword>
<dbReference type="Proteomes" id="UP000038010">
    <property type="component" value="Unassembled WGS sequence"/>
</dbReference>
<dbReference type="CDD" id="cd02241">
    <property type="entry name" value="cupin_OxOx"/>
    <property type="match status" value="1"/>
</dbReference>
<dbReference type="GO" id="GO:0005576">
    <property type="term" value="C:extracellular region"/>
    <property type="evidence" value="ECO:0007669"/>
    <property type="project" value="UniProtKB-SubCell"/>
</dbReference>
<evidence type="ECO:0000256" key="4">
    <source>
        <dbReference type="ARBA" id="ARBA00022723"/>
    </source>
</evidence>
<dbReference type="EMBL" id="LFJN01000019">
    <property type="protein sequence ID" value="KPI38349.1"/>
    <property type="molecule type" value="Genomic_DNA"/>
</dbReference>
<accession>A0A0N0NKX5</accession>
<dbReference type="RefSeq" id="XP_017998312.1">
    <property type="nucleotide sequence ID" value="XM_018140874.1"/>
</dbReference>
<reference evidence="8 9" key="1">
    <citation type="submission" date="2015-06" db="EMBL/GenBank/DDBJ databases">
        <title>Draft genome of the ant-associated black yeast Phialophora attae CBS 131958.</title>
        <authorList>
            <person name="Moreno L.F."/>
            <person name="Stielow B.J."/>
            <person name="de Hoog S."/>
            <person name="Vicente V.A."/>
            <person name="Weiss V.A."/>
            <person name="de Vries M."/>
            <person name="Cruz L.M."/>
            <person name="Souza E.M."/>
        </authorList>
    </citation>
    <scope>NUCLEOTIDE SEQUENCE [LARGE SCALE GENOMIC DNA]</scope>
    <source>
        <strain evidence="8 9">CBS 131958</strain>
    </source>
</reference>
<sequence length="219" mass="23856">MNTASIDPSQSGNQQLISSLEQAATAVDRLKLLPNDSDHKYDFNNPPRPDAVTTGDGGHTVKADRKDFPALIGTGVSMTVGFIGPCGFNTPHTHPRSAEINIIVEGTLGTEYIAENGATVIRNELSQYQMTVFPQGAIHAEFNPNCDPAVFVAGFASEDPGVQQSAQRLFDLDNDLLQAVFKNDFTFDGRDIDTFRGLIPKNVAMSVEQCLQKCNIRKR</sequence>
<evidence type="ECO:0000313" key="9">
    <source>
        <dbReference type="Proteomes" id="UP000038010"/>
    </source>
</evidence>
<dbReference type="STRING" id="1664694.A0A0N0NKX5"/>
<dbReference type="SMART" id="SM00835">
    <property type="entry name" value="Cupin_1"/>
    <property type="match status" value="1"/>
</dbReference>
<comment type="similarity">
    <text evidence="2">Belongs to the germin family.</text>
</comment>
<dbReference type="VEuPathDB" id="FungiDB:AB675_11980"/>